<dbReference type="InterPro" id="IPR036770">
    <property type="entry name" value="Ankyrin_rpt-contain_sf"/>
</dbReference>
<dbReference type="OrthoDB" id="120242at2759"/>
<dbReference type="SMART" id="SM00248">
    <property type="entry name" value="ANK"/>
    <property type="match status" value="4"/>
</dbReference>
<dbReference type="AlphaFoldDB" id="A0A225UBG2"/>
<evidence type="ECO:0000313" key="2">
    <source>
        <dbReference type="Proteomes" id="UP000198211"/>
    </source>
</evidence>
<accession>A0A225UBG2</accession>
<dbReference type="InterPro" id="IPR052050">
    <property type="entry name" value="SecEffector_AnkRepeat"/>
</dbReference>
<feature type="non-terminal residue" evidence="1">
    <location>
        <position position="258"/>
    </location>
</feature>
<dbReference type="InterPro" id="IPR002110">
    <property type="entry name" value="Ankyrin_rpt"/>
</dbReference>
<dbReference type="Pfam" id="PF12796">
    <property type="entry name" value="Ank_2"/>
    <property type="match status" value="1"/>
</dbReference>
<comment type="caution">
    <text evidence="1">The sequence shown here is derived from an EMBL/GenBank/DDBJ whole genome shotgun (WGS) entry which is preliminary data.</text>
</comment>
<proteinExistence type="predicted"/>
<organism evidence="1 2">
    <name type="scientific">Phytophthora megakarya</name>
    <dbReference type="NCBI Taxonomy" id="4795"/>
    <lineage>
        <taxon>Eukaryota</taxon>
        <taxon>Sar</taxon>
        <taxon>Stramenopiles</taxon>
        <taxon>Oomycota</taxon>
        <taxon>Peronosporomycetes</taxon>
        <taxon>Peronosporales</taxon>
        <taxon>Peronosporaceae</taxon>
        <taxon>Phytophthora</taxon>
    </lineage>
</organism>
<name>A0A225UBG2_9STRA</name>
<dbReference type="Proteomes" id="UP000198211">
    <property type="component" value="Unassembled WGS sequence"/>
</dbReference>
<dbReference type="SUPFAM" id="SSF48403">
    <property type="entry name" value="Ankyrin repeat"/>
    <property type="match status" value="1"/>
</dbReference>
<evidence type="ECO:0000313" key="1">
    <source>
        <dbReference type="EMBL" id="OWY90567.1"/>
    </source>
</evidence>
<reference evidence="2" key="1">
    <citation type="submission" date="2017-03" db="EMBL/GenBank/DDBJ databases">
        <title>Phytopthora megakarya and P. palmivora, two closely related causual agents of cacao black pod achieved similar genome size and gene model numbers by different mechanisms.</title>
        <authorList>
            <person name="Ali S."/>
            <person name="Shao J."/>
            <person name="Larry D.J."/>
            <person name="Kronmiller B."/>
            <person name="Shen D."/>
            <person name="Strem M.D."/>
            <person name="Melnick R.L."/>
            <person name="Guiltinan M.J."/>
            <person name="Tyler B.M."/>
            <person name="Meinhardt L.W."/>
            <person name="Bailey B.A."/>
        </authorList>
    </citation>
    <scope>NUCLEOTIDE SEQUENCE [LARGE SCALE GENOMIC DNA]</scope>
    <source>
        <strain evidence="2">zdho120</strain>
    </source>
</reference>
<protein>
    <submittedName>
        <fullName evidence="1">Uncharacterized protein</fullName>
    </submittedName>
</protein>
<dbReference type="EMBL" id="NBNE01022574">
    <property type="protein sequence ID" value="OWY90567.1"/>
    <property type="molecule type" value="Genomic_DNA"/>
</dbReference>
<keyword evidence="2" id="KW-1185">Reference proteome</keyword>
<dbReference type="PANTHER" id="PTHR46586:SF3">
    <property type="entry name" value="ANKYRIN REPEAT-CONTAINING PROTEIN"/>
    <property type="match status" value="1"/>
</dbReference>
<gene>
    <name evidence="1" type="ORF">PHMEG_00041251</name>
</gene>
<dbReference type="Gene3D" id="1.25.40.20">
    <property type="entry name" value="Ankyrin repeat-containing domain"/>
    <property type="match status" value="2"/>
</dbReference>
<dbReference type="STRING" id="4795.A0A225UBG2"/>
<sequence>MIKQYFVGEANGAGVLLKAAENGHLKIVRWLVERDLHNYRFKEEASEEDEYFLDIPHMRVTALGAEASLSIHAAAINGHLDVAKYLRDHVEKAVSKANKKRESHGKEATLLRLSSYGFEKLAQPVSNETMLQAAKNGHLEVVKWLYSEFGTDRDINLFDEVSHRESEAFAMVLAMDAAAMNGHLDIVQYLHELSSAHDANISRGQKRRKTNLNNTNIVSGDRQMQHAMIKCTSEAMDGAAANNHLEMVKWLRANRDEG</sequence>
<dbReference type="PANTHER" id="PTHR46586">
    <property type="entry name" value="ANKYRIN REPEAT-CONTAINING PROTEIN"/>
    <property type="match status" value="1"/>
</dbReference>